<evidence type="ECO:0000256" key="3">
    <source>
        <dbReference type="ARBA" id="ARBA00022684"/>
    </source>
</evidence>
<comment type="catalytic activity">
    <reaction evidence="6">
        <text>L-cysteine + L-glutamate + ATP = gamma-L-glutamyl-L-cysteine + ADP + phosphate + H(+)</text>
        <dbReference type="Rhea" id="RHEA:13285"/>
        <dbReference type="ChEBI" id="CHEBI:15378"/>
        <dbReference type="ChEBI" id="CHEBI:29985"/>
        <dbReference type="ChEBI" id="CHEBI:30616"/>
        <dbReference type="ChEBI" id="CHEBI:35235"/>
        <dbReference type="ChEBI" id="CHEBI:43474"/>
        <dbReference type="ChEBI" id="CHEBI:58173"/>
        <dbReference type="ChEBI" id="CHEBI:456216"/>
        <dbReference type="EC" id="6.3.2.2"/>
    </reaction>
</comment>
<keyword evidence="5 6" id="KW-0067">ATP-binding</keyword>
<keyword evidence="4 6" id="KW-0547">Nucleotide-binding</keyword>
<comment type="caution">
    <text evidence="7">The sequence shown here is derived from an EMBL/GenBank/DDBJ whole genome shotgun (WGS) entry which is preliminary data.</text>
</comment>
<organism evidence="7 8">
    <name type="scientific">Coemansia umbellata</name>
    <dbReference type="NCBI Taxonomy" id="1424467"/>
    <lineage>
        <taxon>Eukaryota</taxon>
        <taxon>Fungi</taxon>
        <taxon>Fungi incertae sedis</taxon>
        <taxon>Zoopagomycota</taxon>
        <taxon>Kickxellomycotina</taxon>
        <taxon>Kickxellomycetes</taxon>
        <taxon>Kickxellales</taxon>
        <taxon>Kickxellaceae</taxon>
        <taxon>Coemansia</taxon>
    </lineage>
</organism>
<comment type="pathway">
    <text evidence="6">Sulfur metabolism; glutathione biosynthesis; glutathione from L-cysteine and L-glutamate: step 1/2.</text>
</comment>
<dbReference type="PANTHER" id="PTHR11164">
    <property type="entry name" value="GLUTAMATE CYSTEINE LIGASE"/>
    <property type="match status" value="1"/>
</dbReference>
<evidence type="ECO:0000256" key="4">
    <source>
        <dbReference type="ARBA" id="ARBA00022741"/>
    </source>
</evidence>
<evidence type="ECO:0000256" key="2">
    <source>
        <dbReference type="ARBA" id="ARBA00022598"/>
    </source>
</evidence>
<dbReference type="InterPro" id="IPR004308">
    <property type="entry name" value="GCS"/>
</dbReference>
<name>A0ABQ8PJR3_9FUNG</name>
<keyword evidence="8" id="KW-1185">Reference proteome</keyword>
<evidence type="ECO:0000256" key="1">
    <source>
        <dbReference type="ARBA" id="ARBA00012220"/>
    </source>
</evidence>
<accession>A0ABQ8PJR3</accession>
<dbReference type="Gene3D" id="3.30.590.50">
    <property type="match status" value="1"/>
</dbReference>
<dbReference type="EMBL" id="JANBQD010000052">
    <property type="protein sequence ID" value="KAJ1990331.1"/>
    <property type="molecule type" value="Genomic_DNA"/>
</dbReference>
<dbReference type="PANTHER" id="PTHR11164:SF0">
    <property type="entry name" value="GLUTAMATE--CYSTEINE LIGASE CATALYTIC SUBUNIT"/>
    <property type="match status" value="1"/>
</dbReference>
<proteinExistence type="inferred from homology"/>
<evidence type="ECO:0000256" key="5">
    <source>
        <dbReference type="ARBA" id="ARBA00022840"/>
    </source>
</evidence>
<dbReference type="Proteomes" id="UP001151295">
    <property type="component" value="Unassembled WGS sequence"/>
</dbReference>
<keyword evidence="3 6" id="KW-0317">Glutathione biosynthesis</keyword>
<evidence type="ECO:0000256" key="6">
    <source>
        <dbReference type="RuleBase" id="RU367135"/>
    </source>
</evidence>
<evidence type="ECO:0000313" key="7">
    <source>
        <dbReference type="EMBL" id="KAJ1990331.1"/>
    </source>
</evidence>
<evidence type="ECO:0000313" key="8">
    <source>
        <dbReference type="Proteomes" id="UP001151295"/>
    </source>
</evidence>
<reference evidence="7" key="1">
    <citation type="submission" date="2022-07" db="EMBL/GenBank/DDBJ databases">
        <title>Phylogenomic reconstructions and comparative analyses of Kickxellomycotina fungi.</title>
        <authorList>
            <person name="Reynolds N.K."/>
            <person name="Stajich J.E."/>
            <person name="Barry K."/>
            <person name="Grigoriev I.V."/>
            <person name="Crous P."/>
            <person name="Smith M.E."/>
        </authorList>
    </citation>
    <scope>NUCLEOTIDE SEQUENCE</scope>
    <source>
        <strain evidence="7">BCRC 34882</strain>
    </source>
</reference>
<dbReference type="EC" id="6.3.2.2" evidence="1 6"/>
<keyword evidence="2 6" id="KW-0436">Ligase</keyword>
<comment type="similarity">
    <text evidence="6">Belongs to the glutamate--cysteine ligase type 3 family.</text>
</comment>
<dbReference type="GO" id="GO:0004357">
    <property type="term" value="F:glutamate-cysteine ligase activity"/>
    <property type="evidence" value="ECO:0007669"/>
    <property type="project" value="UniProtKB-EC"/>
</dbReference>
<gene>
    <name evidence="7" type="primary">GSH1_2</name>
    <name evidence="7" type="ORF">EDC05_004095</name>
</gene>
<sequence>MHIDYYWAIILNHKIGTPDWSYSLTLQELADVETSMKRHHETVASLMRDNEVLLFVGSFPKFGSSDFLEPPYKANSELSHSLFLSDEIINTHPRFRMPAVNIRKRDGSKVIINMLIFHNISTPTSSIVIQPPCTIATCFQAIRRQLKALLF</sequence>
<protein>
    <recommendedName>
        <fullName evidence="1 6">Glutamate--cysteine ligase</fullName>
        <ecNumber evidence="1 6">6.3.2.2</ecNumber>
    </recommendedName>
    <alternativeName>
        <fullName evidence="6">Gamma-ECS</fullName>
    </alternativeName>
    <alternativeName>
        <fullName evidence="6">Gamma-glutamylcysteine synthetase</fullName>
    </alternativeName>
</protein>